<evidence type="ECO:0000313" key="2">
    <source>
        <dbReference type="Proteomes" id="UP000009096"/>
    </source>
</evidence>
<protein>
    <submittedName>
        <fullName evidence="1">Uncharacterized protein</fullName>
    </submittedName>
</protein>
<dbReference type="Proteomes" id="UP000009096">
    <property type="component" value="Chromosome 6"/>
</dbReference>
<evidence type="ECO:0000313" key="1">
    <source>
        <dbReference type="EMBL" id="EWG38808.1"/>
    </source>
</evidence>
<dbReference type="EMBL" id="DS022243">
    <property type="protein sequence ID" value="EWG38808.1"/>
    <property type="molecule type" value="Genomic_DNA"/>
</dbReference>
<accession>W7LH98</accession>
<dbReference type="AlphaFoldDB" id="W7LH98"/>
<dbReference type="EMBL" id="CM000583">
    <property type="protein sequence ID" value="EWG38808.1"/>
    <property type="molecule type" value="Genomic_DNA"/>
</dbReference>
<sequence>MMMKCLVMASRTGERNDWRAVLAKPDSSAVKSPVPLVASTLGYLCLPLSMCFTLNAGRTNSISEWRRIQSWEFKRACHEEALVVLGPRKRSEMVIVTWGALDSRTI</sequence>
<gene>
    <name evidence="1" type="ORF">FVEG_01928</name>
</gene>
<dbReference type="KEGG" id="fvr:FVEG_01928"/>
<name>W7LH98_GIBM7</name>
<dbReference type="RefSeq" id="XP_018744999.1">
    <property type="nucleotide sequence ID" value="XM_018888950.1"/>
</dbReference>
<dbReference type="VEuPathDB" id="FungiDB:FVEG_01928"/>
<proteinExistence type="predicted"/>
<reference evidence="1 2" key="1">
    <citation type="journal article" date="2010" name="Nature">
        <title>Comparative genomics reveals mobile pathogenicity chromosomes in Fusarium.</title>
        <authorList>
            <person name="Ma L.J."/>
            <person name="van der Does H.C."/>
            <person name="Borkovich K.A."/>
            <person name="Coleman J.J."/>
            <person name="Daboussi M.J."/>
            <person name="Di Pietro A."/>
            <person name="Dufresne M."/>
            <person name="Freitag M."/>
            <person name="Grabherr M."/>
            <person name="Henrissat B."/>
            <person name="Houterman P.M."/>
            <person name="Kang S."/>
            <person name="Shim W.B."/>
            <person name="Woloshuk C."/>
            <person name="Xie X."/>
            <person name="Xu J.R."/>
            <person name="Antoniw J."/>
            <person name="Baker S.E."/>
            <person name="Bluhm B.H."/>
            <person name="Breakspear A."/>
            <person name="Brown D.W."/>
            <person name="Butchko R.A."/>
            <person name="Chapman S."/>
            <person name="Coulson R."/>
            <person name="Coutinho P.M."/>
            <person name="Danchin E.G."/>
            <person name="Diener A."/>
            <person name="Gale L.R."/>
            <person name="Gardiner D.M."/>
            <person name="Goff S."/>
            <person name="Hammond-Kosack K.E."/>
            <person name="Hilburn K."/>
            <person name="Hua-Van A."/>
            <person name="Jonkers W."/>
            <person name="Kazan K."/>
            <person name="Kodira C.D."/>
            <person name="Koehrsen M."/>
            <person name="Kumar L."/>
            <person name="Lee Y.H."/>
            <person name="Li L."/>
            <person name="Manners J.M."/>
            <person name="Miranda-Saavedra D."/>
            <person name="Mukherjee M."/>
            <person name="Park G."/>
            <person name="Park J."/>
            <person name="Park S.Y."/>
            <person name="Proctor R.H."/>
            <person name="Regev A."/>
            <person name="Ruiz-Roldan M.C."/>
            <person name="Sain D."/>
            <person name="Sakthikumar S."/>
            <person name="Sykes S."/>
            <person name="Schwartz D.C."/>
            <person name="Turgeon B.G."/>
            <person name="Wapinski I."/>
            <person name="Yoder O."/>
            <person name="Young S."/>
            <person name="Zeng Q."/>
            <person name="Zhou S."/>
            <person name="Galagan J."/>
            <person name="Cuomo C.A."/>
            <person name="Kistler H.C."/>
            <person name="Rep M."/>
        </authorList>
    </citation>
    <scope>NUCLEOTIDE SEQUENCE [LARGE SCALE GENOMIC DNA]</scope>
    <source>
        <strain evidence="2">M3125 / FGSC 7600</strain>
    </source>
</reference>
<dbReference type="GeneID" id="30060176"/>
<organism evidence="1 2">
    <name type="scientific">Gibberella moniliformis (strain M3125 / FGSC 7600)</name>
    <name type="common">Maize ear and stalk rot fungus</name>
    <name type="synonym">Fusarium verticillioides</name>
    <dbReference type="NCBI Taxonomy" id="334819"/>
    <lineage>
        <taxon>Eukaryota</taxon>
        <taxon>Fungi</taxon>
        <taxon>Dikarya</taxon>
        <taxon>Ascomycota</taxon>
        <taxon>Pezizomycotina</taxon>
        <taxon>Sordariomycetes</taxon>
        <taxon>Hypocreomycetidae</taxon>
        <taxon>Hypocreales</taxon>
        <taxon>Nectriaceae</taxon>
        <taxon>Fusarium</taxon>
        <taxon>Fusarium fujikuroi species complex</taxon>
    </lineage>
</organism>
<keyword evidence="2" id="KW-1185">Reference proteome</keyword>